<evidence type="ECO:0000313" key="1">
    <source>
        <dbReference type="EMBL" id="CAD8091524.1"/>
    </source>
</evidence>
<dbReference type="EMBL" id="CAJJDN010000057">
    <property type="protein sequence ID" value="CAD8091524.1"/>
    <property type="molecule type" value="Genomic_DNA"/>
</dbReference>
<comment type="caution">
    <text evidence="1">The sequence shown here is derived from an EMBL/GenBank/DDBJ whole genome shotgun (WGS) entry which is preliminary data.</text>
</comment>
<name>A0A8S1NWQ6_9CILI</name>
<reference evidence="1" key="1">
    <citation type="submission" date="2021-01" db="EMBL/GenBank/DDBJ databases">
        <authorList>
            <consortium name="Genoscope - CEA"/>
            <person name="William W."/>
        </authorList>
    </citation>
    <scope>NUCLEOTIDE SEQUENCE</scope>
</reference>
<dbReference type="Proteomes" id="UP000692954">
    <property type="component" value="Unassembled WGS sequence"/>
</dbReference>
<keyword evidence="2" id="KW-1185">Reference proteome</keyword>
<dbReference type="AlphaFoldDB" id="A0A8S1NWQ6"/>
<proteinExistence type="predicted"/>
<organism evidence="1 2">
    <name type="scientific">Paramecium sonneborni</name>
    <dbReference type="NCBI Taxonomy" id="65129"/>
    <lineage>
        <taxon>Eukaryota</taxon>
        <taxon>Sar</taxon>
        <taxon>Alveolata</taxon>
        <taxon>Ciliophora</taxon>
        <taxon>Intramacronucleata</taxon>
        <taxon>Oligohymenophorea</taxon>
        <taxon>Peniculida</taxon>
        <taxon>Parameciidae</taxon>
        <taxon>Paramecium</taxon>
    </lineage>
</organism>
<accession>A0A8S1NWQ6</accession>
<gene>
    <name evidence="1" type="ORF">PSON_ATCC_30995.1.T0570315</name>
</gene>
<sequence>MNKLNKNAQIENYEVNLEKGQQIINEGYSFSNFVVKEIQQHPQVQGIIAATNSMRINKGGKKNQNFRDSFTNRQLGYQIQFNSKQEHNLSFLGFYNIVLFPELQNKSVEIKNEFQSSSFMFGTLEIFYYFVSAKINYKEIQNVKLQKLIKPEEKFQYSDCWILALWQYTDYFKLINFYNNLVDIGSSYVQIQQIFDNFEIILKLLQLYCRQDNSQYDIFSIESEDDLDASFSTIDSLSIFEDSLKIKQQLYERLIEDLFKNQSDQQVKQEAITFCQQSFLDKVTGFHAFQVAEKRIVGLTNYLYRITMNLIEDRINDFLSNKYQILKLNQFQQNLLYIHLSDYDEDEKQQNQAFQLLMDCLLNETLKTLSIAQGTQQVKSPFEIWIQENSLNKKSIENLFGKQEDKDQDSGLISTKFIWHQNPVIYRIQGFYQLMKFDITPNEKKQILLSQQIISQKDQNNDVINMLTLVKQQYEYLKQFQKVQEQEIIVQNIPKNLEIQQTKQS</sequence>
<protein>
    <submittedName>
        <fullName evidence="1">Uncharacterized protein</fullName>
    </submittedName>
</protein>
<evidence type="ECO:0000313" key="2">
    <source>
        <dbReference type="Proteomes" id="UP000692954"/>
    </source>
</evidence>